<feature type="region of interest" description="Disordered" evidence="4">
    <location>
        <begin position="68"/>
        <end position="105"/>
    </location>
</feature>
<name>A0A067SQS9_GALM3</name>
<feature type="domain" description="Alpha-type protein kinase" evidence="5">
    <location>
        <begin position="513"/>
        <end position="765"/>
    </location>
</feature>
<proteinExistence type="predicted"/>
<keyword evidence="1" id="KW-0723">Serine/threonine-protein kinase</keyword>
<gene>
    <name evidence="6" type="ORF">GALMADRAFT_230348</name>
</gene>
<evidence type="ECO:0000259" key="5">
    <source>
        <dbReference type="PROSITE" id="PS51158"/>
    </source>
</evidence>
<dbReference type="HOGENOM" id="CLU_018737_2_0_1"/>
<feature type="region of interest" description="Disordered" evidence="4">
    <location>
        <begin position="418"/>
        <end position="439"/>
    </location>
</feature>
<keyword evidence="7" id="KW-1185">Reference proteome</keyword>
<evidence type="ECO:0000256" key="4">
    <source>
        <dbReference type="SAM" id="MobiDB-lite"/>
    </source>
</evidence>
<dbReference type="PROSITE" id="PS51158">
    <property type="entry name" value="ALPHA_KINASE"/>
    <property type="match status" value="1"/>
</dbReference>
<evidence type="ECO:0000313" key="6">
    <source>
        <dbReference type="EMBL" id="KDR70019.1"/>
    </source>
</evidence>
<dbReference type="GO" id="GO:0005524">
    <property type="term" value="F:ATP binding"/>
    <property type="evidence" value="ECO:0007669"/>
    <property type="project" value="InterPro"/>
</dbReference>
<organism evidence="6 7">
    <name type="scientific">Galerina marginata (strain CBS 339.88)</name>
    <dbReference type="NCBI Taxonomy" id="685588"/>
    <lineage>
        <taxon>Eukaryota</taxon>
        <taxon>Fungi</taxon>
        <taxon>Dikarya</taxon>
        <taxon>Basidiomycota</taxon>
        <taxon>Agaricomycotina</taxon>
        <taxon>Agaricomycetes</taxon>
        <taxon>Agaricomycetidae</taxon>
        <taxon>Agaricales</taxon>
        <taxon>Agaricineae</taxon>
        <taxon>Strophariaceae</taxon>
        <taxon>Galerina</taxon>
    </lineage>
</organism>
<dbReference type="Gene3D" id="3.20.200.10">
    <property type="entry name" value="MHCK/EF2 kinase"/>
    <property type="match status" value="1"/>
</dbReference>
<dbReference type="SUPFAM" id="SSF56112">
    <property type="entry name" value="Protein kinase-like (PK-like)"/>
    <property type="match status" value="1"/>
</dbReference>
<dbReference type="STRING" id="685588.A0A067SQS9"/>
<reference evidence="7" key="1">
    <citation type="journal article" date="2014" name="Proc. Natl. Acad. Sci. U.S.A.">
        <title>Extensive sampling of basidiomycete genomes demonstrates inadequacy of the white-rot/brown-rot paradigm for wood decay fungi.</title>
        <authorList>
            <person name="Riley R."/>
            <person name="Salamov A.A."/>
            <person name="Brown D.W."/>
            <person name="Nagy L.G."/>
            <person name="Floudas D."/>
            <person name="Held B.W."/>
            <person name="Levasseur A."/>
            <person name="Lombard V."/>
            <person name="Morin E."/>
            <person name="Otillar R."/>
            <person name="Lindquist E.A."/>
            <person name="Sun H."/>
            <person name="LaButti K.M."/>
            <person name="Schmutz J."/>
            <person name="Jabbour D."/>
            <person name="Luo H."/>
            <person name="Baker S.E."/>
            <person name="Pisabarro A.G."/>
            <person name="Walton J.D."/>
            <person name="Blanchette R.A."/>
            <person name="Henrissat B."/>
            <person name="Martin F."/>
            <person name="Cullen D."/>
            <person name="Hibbett D.S."/>
            <person name="Grigoriev I.V."/>
        </authorList>
    </citation>
    <scope>NUCLEOTIDE SEQUENCE [LARGE SCALE GENOMIC DNA]</scope>
    <source>
        <strain evidence="7">CBS 339.88</strain>
    </source>
</reference>
<dbReference type="OrthoDB" id="301415at2759"/>
<evidence type="ECO:0000256" key="3">
    <source>
        <dbReference type="ARBA" id="ARBA00022777"/>
    </source>
</evidence>
<keyword evidence="2" id="KW-0808">Transferase</keyword>
<dbReference type="GO" id="GO:0004674">
    <property type="term" value="F:protein serine/threonine kinase activity"/>
    <property type="evidence" value="ECO:0007669"/>
    <property type="project" value="UniProtKB-KW"/>
</dbReference>
<dbReference type="Proteomes" id="UP000027222">
    <property type="component" value="Unassembled WGS sequence"/>
</dbReference>
<evidence type="ECO:0000256" key="1">
    <source>
        <dbReference type="ARBA" id="ARBA00022527"/>
    </source>
</evidence>
<dbReference type="InterPro" id="IPR011009">
    <property type="entry name" value="Kinase-like_dom_sf"/>
</dbReference>
<dbReference type="Pfam" id="PF02816">
    <property type="entry name" value="Alpha_kinase"/>
    <property type="match status" value="1"/>
</dbReference>
<accession>A0A067SQS9</accession>
<evidence type="ECO:0000313" key="7">
    <source>
        <dbReference type="Proteomes" id="UP000027222"/>
    </source>
</evidence>
<evidence type="ECO:0000256" key="2">
    <source>
        <dbReference type="ARBA" id="ARBA00022679"/>
    </source>
</evidence>
<dbReference type="AlphaFoldDB" id="A0A067SQS9"/>
<feature type="compositionally biased region" description="Basic and acidic residues" evidence="4">
    <location>
        <begin position="68"/>
        <end position="84"/>
    </location>
</feature>
<keyword evidence="3" id="KW-0418">Kinase</keyword>
<protein>
    <recommendedName>
        <fullName evidence="5">Alpha-type protein kinase domain-containing protein</fullName>
    </recommendedName>
</protein>
<dbReference type="EMBL" id="KL142399">
    <property type="protein sequence ID" value="KDR70019.1"/>
    <property type="molecule type" value="Genomic_DNA"/>
</dbReference>
<dbReference type="InterPro" id="IPR004166">
    <property type="entry name" value="a-kinase_dom"/>
</dbReference>
<feature type="region of interest" description="Disordered" evidence="4">
    <location>
        <begin position="370"/>
        <end position="400"/>
    </location>
</feature>
<sequence length="782" mass="86623">MEVIVDDFTEQVNSDPLIRCEGQSGCKAVLKQSEAQPIHNQNFTVSKKVCPACLTYYRSKKTTVVRQRPERQISPELSQIRRDVNSSQRQGAHAPGNRVSAMPPDRMHGMMRPPPTIPGPVPVQGQMLRTAAMPNYTTGLQPMAHYATSSNSQGADAVAPTAQQLGAFFNVPPQSQSSISSAPPGLGYSTAHAHYASELQLWRGKAAGRLGLNLVPINVTAARQVEKGKGYEELPLLREGFRIPEDISHFELIHQMIIQLEPGLKSYCQSHVFVFDTMIARETIGWIRVDPSFGDQRFFDEGRFQKKKGAKSANTTKSFQPPSKPVDFLLIIDIEQVRKIDACLDAEFARELEEEKLFKQQQAIVAVRAQAHHQDLKRKAPPPSPEKIAVGERPRPRPKQVKKVLSLVELPKEVIEIDDSADEHTPTASHKGKAKAKTSTIGASLRDAIKRGGTVNNYTAKLHDDVTERVIYYPVPHELQLSDLIEMVRKNELSIKDEKNAIHGILRYSLDEKSLLGSGAFKTSNLCVLTPINKLSTGSGLGHSSTHDGHDGSKTVAMKRPFFRKKKTGNTPGKVGRFALLDEGQQVMTEALLLLWATALHKLSYDFIDGFLAKSGPPPFTVPRLRFVYGALAFAQSDLTRAGTSTVSNRAVFLLEELISNDELPFEKYVHNADAMPLSEAGDPRYDTGVFLCFLQHIQYWKTEGLVYTSDYQGGATLLTDPQLMTSPSLGGDLFGDGNVSQVVEEFPQKHECNKYCKWFQLGPVSEALDDCEEGEIKEVTK</sequence>